<sequence>MTAAAVDPLTHVLARVQHVLGAGRAAEDAAVTAVGRFLRGDEPAWLGGRTDVVRLDVLTVCELLALRRG</sequence>
<reference evidence="2" key="1">
    <citation type="submission" date="2016-10" db="EMBL/GenBank/DDBJ databases">
        <authorList>
            <person name="Varghese N."/>
            <person name="Submissions S."/>
        </authorList>
    </citation>
    <scope>NUCLEOTIDE SEQUENCE [LARGE SCALE GENOMIC DNA]</scope>
    <source>
        <strain evidence="2">DSM 44526</strain>
    </source>
</reference>
<name>A0A1G7PTR1_9ACTN</name>
<protein>
    <submittedName>
        <fullName evidence="1">Uncharacterized protein</fullName>
    </submittedName>
</protein>
<keyword evidence="2" id="KW-1185">Reference proteome</keyword>
<evidence type="ECO:0000313" key="2">
    <source>
        <dbReference type="Proteomes" id="UP000198863"/>
    </source>
</evidence>
<dbReference type="RefSeq" id="WP_131801413.1">
    <property type="nucleotide sequence ID" value="NZ_FNCF01000002.1"/>
</dbReference>
<gene>
    <name evidence="1" type="ORF">SAMN05660324_1212</name>
</gene>
<accession>A0A1G7PTR1</accession>
<dbReference type="Proteomes" id="UP000198863">
    <property type="component" value="Unassembled WGS sequence"/>
</dbReference>
<dbReference type="EMBL" id="FNCF01000002">
    <property type="protein sequence ID" value="SDF89593.1"/>
    <property type="molecule type" value="Genomic_DNA"/>
</dbReference>
<evidence type="ECO:0000313" key="1">
    <source>
        <dbReference type="EMBL" id="SDF89593.1"/>
    </source>
</evidence>
<organism evidence="1 2">
    <name type="scientific">Klenkia brasiliensis</name>
    <dbReference type="NCBI Taxonomy" id="333142"/>
    <lineage>
        <taxon>Bacteria</taxon>
        <taxon>Bacillati</taxon>
        <taxon>Actinomycetota</taxon>
        <taxon>Actinomycetes</taxon>
        <taxon>Geodermatophilales</taxon>
        <taxon>Geodermatophilaceae</taxon>
        <taxon>Klenkia</taxon>
    </lineage>
</organism>
<proteinExistence type="predicted"/>
<dbReference type="OrthoDB" id="5195853at2"/>
<dbReference type="AlphaFoldDB" id="A0A1G7PTR1"/>